<reference evidence="2" key="2">
    <citation type="submission" date="2024-02" db="EMBL/GenBank/DDBJ databases">
        <title>Bacterial skin colonization with Propionibacterium avidum as a risk factor for Periprosthetic Joint Infections - a single-center prospective study.</title>
        <authorList>
            <person name="Achermann Y."/>
        </authorList>
    </citation>
    <scope>NUCLEOTIDE SEQUENCE</scope>
    <source>
        <strain evidence="2">PAVI-2017310195</strain>
    </source>
</reference>
<dbReference type="InterPro" id="IPR016833">
    <property type="entry name" value="Put_Na-Bile_cotransptr"/>
</dbReference>
<gene>
    <name evidence="3" type="ORF">CHT91_02505</name>
    <name evidence="2" type="ORF">V7F78_07490</name>
</gene>
<keyword evidence="1" id="KW-0472">Membrane</keyword>
<evidence type="ECO:0000313" key="3">
    <source>
        <dbReference type="EMBL" id="RFT46443.1"/>
    </source>
</evidence>
<feature type="transmembrane region" description="Helical" evidence="1">
    <location>
        <begin position="298"/>
        <end position="318"/>
    </location>
</feature>
<reference evidence="3 4" key="1">
    <citation type="submission" date="2017-07" db="EMBL/GenBank/DDBJ databases">
        <authorList>
            <person name="Sun Z.S."/>
            <person name="Albrecht U."/>
            <person name="Echele G."/>
            <person name="Lee C.C."/>
        </authorList>
    </citation>
    <scope>NUCLEOTIDE SEQUENCE [LARGE SCALE GENOMIC DNA]</scope>
    <source>
        <strain evidence="3 4">P16-029</strain>
    </source>
</reference>
<feature type="transmembrane region" description="Helical" evidence="1">
    <location>
        <begin position="12"/>
        <end position="29"/>
    </location>
</feature>
<dbReference type="PANTHER" id="PTHR18640:SF5">
    <property type="entry name" value="SODIUM_BILE ACID COTRANSPORTER 7"/>
    <property type="match status" value="1"/>
</dbReference>
<dbReference type="Proteomes" id="UP001309299">
    <property type="component" value="Unassembled WGS sequence"/>
</dbReference>
<dbReference type="RefSeq" id="WP_065673462.1">
    <property type="nucleotide sequence ID" value="NZ_AP024308.1"/>
</dbReference>
<dbReference type="Gene3D" id="1.20.1530.20">
    <property type="match status" value="1"/>
</dbReference>
<dbReference type="AlphaFoldDB" id="A0A3E2DNB1"/>
<proteinExistence type="predicted"/>
<name>A0A3E2DNB1_9ACTN</name>
<sequence length="328" mass="35623">MSSAKPRRKLPIDGFVIAIVVTAIIGSIFPATGPAVPVVDHGVTVLIFILFFLYGARLEPRETLDGLKNWKLQGAILVSTFVVFPLVGLAMHGLVPWAIPKTLYVGMLWICLVPSTVQSSINFTSIAHGNVAGAIVAATTSNLLGTFLTPVLALLMMSTSGGLTIQASSFLDVIIQLLLPFVLGQLSRRWTADFVTRHRKPLKFVDQGSIILVVYSAFSEGMREHMWSLVSPASMIVLTLICLVLLFFMLWLTWAGAGWLGFDRDDRIAIQFCGTKKSLATGLPMATVLFAGQPVGLIVLPLMIFHLAQLIACGVLAGRYARQRETTQ</sequence>
<comment type="caution">
    <text evidence="3">The sequence shown here is derived from an EMBL/GenBank/DDBJ whole genome shotgun (WGS) entry which is preliminary data.</text>
</comment>
<keyword evidence="1" id="KW-1133">Transmembrane helix</keyword>
<feature type="transmembrane region" description="Helical" evidence="1">
    <location>
        <begin position="234"/>
        <end position="262"/>
    </location>
</feature>
<evidence type="ECO:0000313" key="4">
    <source>
        <dbReference type="Proteomes" id="UP000259211"/>
    </source>
</evidence>
<feature type="transmembrane region" description="Helical" evidence="1">
    <location>
        <begin position="35"/>
        <end position="54"/>
    </location>
</feature>
<dbReference type="Pfam" id="PF13593">
    <property type="entry name" value="SBF_like"/>
    <property type="match status" value="1"/>
</dbReference>
<dbReference type="InterPro" id="IPR038770">
    <property type="entry name" value="Na+/solute_symporter_sf"/>
</dbReference>
<evidence type="ECO:0000313" key="2">
    <source>
        <dbReference type="EMBL" id="MEH1546851.1"/>
    </source>
</evidence>
<accession>A0A3E2DNB1</accession>
<dbReference type="Proteomes" id="UP000259211">
    <property type="component" value="Unassembled WGS sequence"/>
</dbReference>
<feature type="transmembrane region" description="Helical" evidence="1">
    <location>
        <begin position="103"/>
        <end position="123"/>
    </location>
</feature>
<feature type="transmembrane region" description="Helical" evidence="1">
    <location>
        <begin position="163"/>
        <end position="183"/>
    </location>
</feature>
<dbReference type="PANTHER" id="PTHR18640">
    <property type="entry name" value="SOLUTE CARRIER FAMILY 10 MEMBER 7"/>
    <property type="match status" value="1"/>
</dbReference>
<dbReference type="PIRSF" id="PIRSF026166">
    <property type="entry name" value="UCP026166"/>
    <property type="match status" value="1"/>
</dbReference>
<dbReference type="EMBL" id="JBAKUA010000009">
    <property type="protein sequence ID" value="MEH1546851.1"/>
    <property type="molecule type" value="Genomic_DNA"/>
</dbReference>
<keyword evidence="1" id="KW-0812">Transmembrane</keyword>
<evidence type="ECO:0000256" key="1">
    <source>
        <dbReference type="SAM" id="Phobius"/>
    </source>
</evidence>
<dbReference type="GO" id="GO:0005886">
    <property type="term" value="C:plasma membrane"/>
    <property type="evidence" value="ECO:0007669"/>
    <property type="project" value="TreeGrafter"/>
</dbReference>
<feature type="transmembrane region" description="Helical" evidence="1">
    <location>
        <begin position="135"/>
        <end position="157"/>
    </location>
</feature>
<organism evidence="3 4">
    <name type="scientific">Cutibacterium avidum</name>
    <dbReference type="NCBI Taxonomy" id="33010"/>
    <lineage>
        <taxon>Bacteria</taxon>
        <taxon>Bacillati</taxon>
        <taxon>Actinomycetota</taxon>
        <taxon>Actinomycetes</taxon>
        <taxon>Propionibacteriales</taxon>
        <taxon>Propionibacteriaceae</taxon>
        <taxon>Cutibacterium</taxon>
    </lineage>
</organism>
<dbReference type="EMBL" id="NOWI01000002">
    <property type="protein sequence ID" value="RFT46443.1"/>
    <property type="molecule type" value="Genomic_DNA"/>
</dbReference>
<feature type="transmembrane region" description="Helical" evidence="1">
    <location>
        <begin position="75"/>
        <end position="97"/>
    </location>
</feature>
<protein>
    <submittedName>
        <fullName evidence="2 3">Bile acid:sodium symporter</fullName>
    </submittedName>
</protein>